<evidence type="ECO:0000313" key="5">
    <source>
        <dbReference type="EMBL" id="KAG9681909.1"/>
    </source>
</evidence>
<dbReference type="InterPro" id="IPR007657">
    <property type="entry name" value="Glycosyltransferase_61"/>
</dbReference>
<keyword evidence="1" id="KW-0328">Glycosyltransferase</keyword>
<feature type="domain" description="Glycosyltransferase 61 catalytic" evidence="4">
    <location>
        <begin position="356"/>
        <end position="467"/>
    </location>
</feature>
<keyword evidence="2" id="KW-0808">Transferase</keyword>
<dbReference type="OrthoDB" id="529273at2759"/>
<reference evidence="5" key="2">
    <citation type="submission" date="2021-08" db="EMBL/GenBank/DDBJ databases">
        <authorList>
            <person name="Gostincar C."/>
            <person name="Sun X."/>
            <person name="Song Z."/>
            <person name="Gunde-Cimerman N."/>
        </authorList>
    </citation>
    <scope>NUCLEOTIDE SEQUENCE</scope>
    <source>
        <strain evidence="5">EXF-9911</strain>
    </source>
</reference>
<dbReference type="GO" id="GO:0016757">
    <property type="term" value="F:glycosyltransferase activity"/>
    <property type="evidence" value="ECO:0007669"/>
    <property type="project" value="UniProtKB-KW"/>
</dbReference>
<dbReference type="Proteomes" id="UP000779574">
    <property type="component" value="Unassembled WGS sequence"/>
</dbReference>
<comment type="caution">
    <text evidence="5">The sequence shown here is derived from an EMBL/GenBank/DDBJ whole genome shotgun (WGS) entry which is preliminary data.</text>
</comment>
<dbReference type="PANTHER" id="PTHR20961">
    <property type="entry name" value="GLYCOSYLTRANSFERASE"/>
    <property type="match status" value="1"/>
</dbReference>
<evidence type="ECO:0000256" key="2">
    <source>
        <dbReference type="ARBA" id="ARBA00022679"/>
    </source>
</evidence>
<evidence type="ECO:0000256" key="3">
    <source>
        <dbReference type="ARBA" id="ARBA00023180"/>
    </source>
</evidence>
<proteinExistence type="predicted"/>
<dbReference type="AlphaFoldDB" id="A0A9P8E611"/>
<name>A0A9P8E611_AURME</name>
<organism evidence="5 6">
    <name type="scientific">Aureobasidium melanogenum</name>
    <name type="common">Aureobasidium pullulans var. melanogenum</name>
    <dbReference type="NCBI Taxonomy" id="46634"/>
    <lineage>
        <taxon>Eukaryota</taxon>
        <taxon>Fungi</taxon>
        <taxon>Dikarya</taxon>
        <taxon>Ascomycota</taxon>
        <taxon>Pezizomycotina</taxon>
        <taxon>Dothideomycetes</taxon>
        <taxon>Dothideomycetidae</taxon>
        <taxon>Dothideales</taxon>
        <taxon>Saccotheciaceae</taxon>
        <taxon>Aureobasidium</taxon>
    </lineage>
</organism>
<keyword evidence="3" id="KW-0325">Glycoprotein</keyword>
<feature type="non-terminal residue" evidence="5">
    <location>
        <position position="1"/>
    </location>
</feature>
<dbReference type="Pfam" id="PF04577">
    <property type="entry name" value="Glyco_transf_61"/>
    <property type="match status" value="1"/>
</dbReference>
<gene>
    <name evidence="5" type="ORF">KCU76_g14162</name>
</gene>
<dbReference type="EMBL" id="JAHFXF010000837">
    <property type="protein sequence ID" value="KAG9681909.1"/>
    <property type="molecule type" value="Genomic_DNA"/>
</dbReference>
<accession>A0A9P8E611</accession>
<dbReference type="InterPro" id="IPR049625">
    <property type="entry name" value="Glyco_transf_61_cat"/>
</dbReference>
<evidence type="ECO:0000256" key="1">
    <source>
        <dbReference type="ARBA" id="ARBA00022676"/>
    </source>
</evidence>
<evidence type="ECO:0000259" key="4">
    <source>
        <dbReference type="Pfam" id="PF04577"/>
    </source>
</evidence>
<sequence length="554" mass="62081">MVLVSLSHWSSTQLIGSCLFRTVNGIVGLTWNHPGPQSAQVAASFAGPAGKGMYEYIQLYDTKENAESELSDAPSSSSVPTVLPLPEAYTTRAKQDEFCSALFSPAYLYNLSRNRTSFCDPNGSTSMLECFSTRIINNRLDTLCIASNVAFHRRKRKFYMDCAHDPENPFYKIFPEYMMWTGLQYIFKEHIGLKDPERLQKSREKRASGAKKFGVVARREGAGSPHGSAANTWHNLVELMSYYMTLDVLSMSASPHAEDKGAAYYNPEVDKANTQVIVVDGHKKGPYFDLWDFFSDPTRNPTLKLSEDPKVDAEAEEQEGLEFFDRVVLPLPGASNPFWEGTWTAHHCSQSDLGRVFSERVLTHYNATTTDLASLDEKAMDLSALPPKWPKKVSEPLQVLIVKRDTTRRIDDLEGKLAALKKLYPSVVFNVRDLSDYTFAEQVRMVHSHQVLVGVHGAAMTHLFFLPGRPKAPSSTVVEILPHKLGHRGYRNLALMMGHRYISVHADNDMEGKDFHGLDLEVENSKYVDAVGTAIKASFHRGLQEMDIETVKTA</sequence>
<reference evidence="5" key="1">
    <citation type="journal article" date="2021" name="J Fungi (Basel)">
        <title>Virulence traits and population genomics of the black yeast Aureobasidium melanogenum.</title>
        <authorList>
            <person name="Cernosa A."/>
            <person name="Sun X."/>
            <person name="Gostincar C."/>
            <person name="Fang C."/>
            <person name="Gunde-Cimerman N."/>
            <person name="Song Z."/>
        </authorList>
    </citation>
    <scope>NUCLEOTIDE SEQUENCE</scope>
    <source>
        <strain evidence="5">EXF-9911</strain>
    </source>
</reference>
<evidence type="ECO:0000313" key="6">
    <source>
        <dbReference type="Proteomes" id="UP000779574"/>
    </source>
</evidence>
<protein>
    <recommendedName>
        <fullName evidence="4">Glycosyltransferase 61 catalytic domain-containing protein</fullName>
    </recommendedName>
</protein>